<accession>A0A0X8X4K7</accession>
<dbReference type="KEGG" id="mgot:MgSA37_03749"/>
<proteinExistence type="predicted"/>
<dbReference type="RefSeq" id="WP_096353935.1">
    <property type="nucleotide sequence ID" value="NZ_AP017313.1"/>
</dbReference>
<dbReference type="Proteomes" id="UP000218263">
    <property type="component" value="Chromosome"/>
</dbReference>
<evidence type="ECO:0000313" key="1">
    <source>
        <dbReference type="EMBL" id="BAU55559.1"/>
    </source>
</evidence>
<reference evidence="1 2" key="1">
    <citation type="submission" date="2015-12" db="EMBL/GenBank/DDBJ databases">
        <title>Genome sequence of Mucilaginibacter gotjawali.</title>
        <authorList>
            <person name="Lee J.S."/>
            <person name="Lee K.C."/>
            <person name="Kim K.K."/>
            <person name="Lee B.W."/>
        </authorList>
    </citation>
    <scope>NUCLEOTIDE SEQUENCE [LARGE SCALE GENOMIC DNA]</scope>
    <source>
        <strain evidence="1 2">SA3-7</strain>
    </source>
</reference>
<organism evidence="1 2">
    <name type="scientific">Mucilaginibacter gotjawali</name>
    <dbReference type="NCBI Taxonomy" id="1550579"/>
    <lineage>
        <taxon>Bacteria</taxon>
        <taxon>Pseudomonadati</taxon>
        <taxon>Bacteroidota</taxon>
        <taxon>Sphingobacteriia</taxon>
        <taxon>Sphingobacteriales</taxon>
        <taxon>Sphingobacteriaceae</taxon>
        <taxon>Mucilaginibacter</taxon>
    </lineage>
</organism>
<dbReference type="EMBL" id="AP017313">
    <property type="protein sequence ID" value="BAU55559.1"/>
    <property type="molecule type" value="Genomic_DNA"/>
</dbReference>
<name>A0A0X8X4K7_9SPHI</name>
<gene>
    <name evidence="1" type="ORF">MgSA37_03749</name>
</gene>
<keyword evidence="2" id="KW-1185">Reference proteome</keyword>
<sequence>MISLQDYNPPQNKVLGAIIFILLWVGMGLMFANMMLFDVVVMPLYLALLLWIVPGAILTPYLNNANPSKKLKGLAKIIIMFVISIIAFGSITLFAVLALDYYPANGTPLTVQNFPVVKYGYTQSRSGDKTLCADISYQNHYKRFDFPEYKLTDSSLYHYVQLQTTPGYIGFDVIRSKKLVK</sequence>
<protein>
    <submittedName>
        <fullName evidence="1">Uncharacterized protein</fullName>
    </submittedName>
</protein>
<dbReference type="AlphaFoldDB" id="A0A0X8X4K7"/>
<evidence type="ECO:0000313" key="2">
    <source>
        <dbReference type="Proteomes" id="UP000218263"/>
    </source>
</evidence>